<dbReference type="Pfam" id="PF13692">
    <property type="entry name" value="Glyco_trans_1_4"/>
    <property type="match status" value="1"/>
</dbReference>
<organism evidence="2 3">
    <name type="scientific">Natronoglomus mannanivorans</name>
    <dbReference type="NCBI Taxonomy" id="2979990"/>
    <lineage>
        <taxon>Archaea</taxon>
        <taxon>Methanobacteriati</taxon>
        <taxon>Methanobacteriota</taxon>
        <taxon>Stenosarchaea group</taxon>
        <taxon>Halobacteria</taxon>
        <taxon>Halobacteriales</taxon>
        <taxon>Natrialbaceae</taxon>
        <taxon>Natronoglomus</taxon>
    </lineage>
</organism>
<evidence type="ECO:0000313" key="2">
    <source>
        <dbReference type="EMBL" id="MCU4742814.1"/>
    </source>
</evidence>
<reference evidence="2" key="1">
    <citation type="submission" date="2022-09" db="EMBL/GenBank/DDBJ databases">
        <title>Enrichment on poylsaccharides allowed isolation of novel metabolic and taxonomic groups of Haloarchaea.</title>
        <authorList>
            <person name="Sorokin D.Y."/>
            <person name="Elcheninov A.G."/>
            <person name="Khizhniak T.V."/>
            <person name="Kolganova T.V."/>
            <person name="Kublanov I.V."/>
        </authorList>
    </citation>
    <scope>NUCLEOTIDE SEQUENCE</scope>
    <source>
        <strain evidence="2">AArc-xg1-1</strain>
    </source>
</reference>
<dbReference type="Pfam" id="PF13439">
    <property type="entry name" value="Glyco_transf_4"/>
    <property type="match status" value="1"/>
</dbReference>
<dbReference type="EMBL" id="JAOPKA010000010">
    <property type="protein sequence ID" value="MCU4742814.1"/>
    <property type="molecule type" value="Genomic_DNA"/>
</dbReference>
<dbReference type="InterPro" id="IPR028098">
    <property type="entry name" value="Glyco_trans_4-like_N"/>
</dbReference>
<evidence type="ECO:0000259" key="1">
    <source>
        <dbReference type="Pfam" id="PF13439"/>
    </source>
</evidence>
<dbReference type="SUPFAM" id="SSF53756">
    <property type="entry name" value="UDP-Glycosyltransferase/glycogen phosphorylase"/>
    <property type="match status" value="1"/>
</dbReference>
<dbReference type="PANTHER" id="PTHR12526">
    <property type="entry name" value="GLYCOSYLTRANSFERASE"/>
    <property type="match status" value="1"/>
</dbReference>
<dbReference type="CDD" id="cd03794">
    <property type="entry name" value="GT4_WbuB-like"/>
    <property type="match status" value="1"/>
</dbReference>
<dbReference type="Gene3D" id="3.40.50.2000">
    <property type="entry name" value="Glycogen Phosphorylase B"/>
    <property type="match status" value="2"/>
</dbReference>
<sequence length="379" mass="43072">MHLVYLATSIVPSKAANSIQVMKMCHAFANHGHEVDLIIPSRPEKETEVDDIFSFYDINPNFEITKIPYFELTSVGTFISSYLMARKAAQFEPDLVYGRNVIACSFASSRGFPTVFETHAPITQGRFGKVKQYFFNRLLGHEQTTHLVTISDALKDHYETEYSHFDGDIVVARDGADAVDESTQPIDLDVSGDRFQIGYIGHLYQGRGMNLIAALASRCPHVDFHIIGGDDEAVKYWRGEIDHSENVTFYGFLSPSELDQYRLAFDVLLAPYQRDLETRSGYNTLKWMSPLKIFEYMAAGRPIVASELSAIEEILIDGETALLCDPDDTSEWVNSIRRLQNDPQLQYELGNQAKSEFLSEYTWEVRTRKILDFISDQII</sequence>
<dbReference type="AlphaFoldDB" id="A0AAP2Z2A7"/>
<gene>
    <name evidence="2" type="ORF">OB960_15600</name>
</gene>
<protein>
    <submittedName>
        <fullName evidence="2">Glycosyltransferase family 4 protein</fullName>
    </submittedName>
</protein>
<feature type="domain" description="Glycosyltransferase subfamily 4-like N-terminal" evidence="1">
    <location>
        <begin position="21"/>
        <end position="177"/>
    </location>
</feature>
<evidence type="ECO:0000313" key="3">
    <source>
        <dbReference type="Proteomes" id="UP001321018"/>
    </source>
</evidence>
<comment type="caution">
    <text evidence="2">The sequence shown here is derived from an EMBL/GenBank/DDBJ whole genome shotgun (WGS) entry which is preliminary data.</text>
</comment>
<name>A0AAP2Z2A7_9EURY</name>
<accession>A0AAP2Z2A7</accession>
<dbReference type="Proteomes" id="UP001321018">
    <property type="component" value="Unassembled WGS sequence"/>
</dbReference>
<proteinExistence type="predicted"/>
<dbReference type="RefSeq" id="WP_338004629.1">
    <property type="nucleotide sequence ID" value="NZ_JAOPKA010000010.1"/>
</dbReference>